<evidence type="ECO:0000256" key="1">
    <source>
        <dbReference type="ARBA" id="ARBA00001964"/>
    </source>
</evidence>
<accession>A0A2T6FZM1</accession>
<evidence type="ECO:0000256" key="3">
    <source>
        <dbReference type="ARBA" id="ARBA00023052"/>
    </source>
</evidence>
<dbReference type="PANTHER" id="PTHR43257">
    <property type="entry name" value="PYRUVATE DEHYDROGENASE E1 COMPONENT BETA SUBUNIT"/>
    <property type="match status" value="1"/>
</dbReference>
<dbReference type="RefSeq" id="WP_088832911.1">
    <property type="nucleotide sequence ID" value="NZ_PYHP01000052.1"/>
</dbReference>
<keyword evidence="3" id="KW-0786">Thiamine pyrophosphate</keyword>
<gene>
    <name evidence="5" type="ORF">C8Z91_20270</name>
</gene>
<sequence length="326" mass="35733">MAQMTMIQAIKDAMRVELQRDPNVVIFGEDVGKVGGVFRATEGLQAEFGEKRVFDTPLAESAIGGMAVGMAIQGFRPIMEIQFVGFIFEAFDQIAVQAARMRYRSGGRYNAPITIRTPFGGGVKAAELHTDPLEGLMVQTPGIKVVVPSNPYDAKGLLISAIRDNDPVFFMEHLNLYRSFRAEVPEGEYTVPIGKANVVREGSDVTIITYGAMVHTSLKAAEEIEKTRGAKVEVIDLRTLMPLDIDTIVESIKKTNRAIVVQEAQKTAGIAAEVIAQINEKAILHLEAPVLRVAPPDTVYPFAQVEDQWLPNPARIVKGLNQVLDF</sequence>
<dbReference type="FunFam" id="3.40.50.970:FF:000001">
    <property type="entry name" value="Pyruvate dehydrogenase E1 beta subunit"/>
    <property type="match status" value="1"/>
</dbReference>
<name>A0A2T6FZM1_9BACL</name>
<feature type="domain" description="Transketolase-like pyrimidine-binding" evidence="4">
    <location>
        <begin position="4"/>
        <end position="179"/>
    </location>
</feature>
<dbReference type="AlphaFoldDB" id="A0A2T6FZM1"/>
<dbReference type="GO" id="GO:0016491">
    <property type="term" value="F:oxidoreductase activity"/>
    <property type="evidence" value="ECO:0007669"/>
    <property type="project" value="UniProtKB-KW"/>
</dbReference>
<evidence type="ECO:0000259" key="4">
    <source>
        <dbReference type="SMART" id="SM00861"/>
    </source>
</evidence>
<dbReference type="Pfam" id="PF02780">
    <property type="entry name" value="Transketolase_C"/>
    <property type="match status" value="1"/>
</dbReference>
<evidence type="ECO:0000313" key="6">
    <source>
        <dbReference type="Proteomes" id="UP000244184"/>
    </source>
</evidence>
<dbReference type="InterPro" id="IPR033248">
    <property type="entry name" value="Transketolase_C"/>
</dbReference>
<reference evidence="5 6" key="1">
    <citation type="submission" date="2018-03" db="EMBL/GenBank/DDBJ databases">
        <title>Genome sequence of Paenibacillus elgii strain AC13 an antimicrobial compound producing bacteria.</title>
        <authorList>
            <person name="Kurokawa A.S."/>
            <person name="Araujo J.F."/>
            <person name="Costa R.A."/>
            <person name="Ortega D.B."/>
            <person name="Pires A.S."/>
            <person name="Pappas G.J.Jr."/>
            <person name="Franco O.L."/>
            <person name="Barreto C."/>
            <person name="Magalhaes B.S."/>
            <person name="Kruger R.H."/>
        </authorList>
    </citation>
    <scope>NUCLEOTIDE SEQUENCE [LARGE SCALE GENOMIC DNA]</scope>
    <source>
        <strain evidence="5 6">AC13</strain>
    </source>
</reference>
<protein>
    <submittedName>
        <fullName evidence="5">Alpha-ketoacid dehydrogenase subunit beta</fullName>
    </submittedName>
</protein>
<dbReference type="EMBL" id="PYHP01000052">
    <property type="protein sequence ID" value="PUA37362.1"/>
    <property type="molecule type" value="Genomic_DNA"/>
</dbReference>
<dbReference type="FunFam" id="3.40.50.920:FF:000001">
    <property type="entry name" value="Pyruvate dehydrogenase E1 beta subunit"/>
    <property type="match status" value="1"/>
</dbReference>
<keyword evidence="2" id="KW-0560">Oxidoreductase</keyword>
<organism evidence="5 6">
    <name type="scientific">Paenibacillus elgii</name>
    <dbReference type="NCBI Taxonomy" id="189691"/>
    <lineage>
        <taxon>Bacteria</taxon>
        <taxon>Bacillati</taxon>
        <taxon>Bacillota</taxon>
        <taxon>Bacilli</taxon>
        <taxon>Bacillales</taxon>
        <taxon>Paenibacillaceae</taxon>
        <taxon>Paenibacillus</taxon>
    </lineage>
</organism>
<dbReference type="CDD" id="cd07036">
    <property type="entry name" value="TPP_PYR_E1-PDHc-beta_like"/>
    <property type="match status" value="1"/>
</dbReference>
<dbReference type="SMART" id="SM00861">
    <property type="entry name" value="Transket_pyr"/>
    <property type="match status" value="1"/>
</dbReference>
<evidence type="ECO:0000256" key="2">
    <source>
        <dbReference type="ARBA" id="ARBA00023002"/>
    </source>
</evidence>
<comment type="caution">
    <text evidence="5">The sequence shown here is derived from an EMBL/GenBank/DDBJ whole genome shotgun (WGS) entry which is preliminary data.</text>
</comment>
<comment type="cofactor">
    <cofactor evidence="1">
        <name>thiamine diphosphate</name>
        <dbReference type="ChEBI" id="CHEBI:58937"/>
    </cofactor>
</comment>
<dbReference type="SUPFAM" id="SSF52922">
    <property type="entry name" value="TK C-terminal domain-like"/>
    <property type="match status" value="1"/>
</dbReference>
<dbReference type="Gene3D" id="3.40.50.920">
    <property type="match status" value="1"/>
</dbReference>
<dbReference type="Pfam" id="PF02779">
    <property type="entry name" value="Transket_pyr"/>
    <property type="match status" value="1"/>
</dbReference>
<dbReference type="Gene3D" id="3.40.50.970">
    <property type="match status" value="1"/>
</dbReference>
<dbReference type="SUPFAM" id="SSF52518">
    <property type="entry name" value="Thiamin diphosphate-binding fold (THDP-binding)"/>
    <property type="match status" value="1"/>
</dbReference>
<dbReference type="InterPro" id="IPR029061">
    <property type="entry name" value="THDP-binding"/>
</dbReference>
<dbReference type="PANTHER" id="PTHR43257:SF2">
    <property type="entry name" value="PYRUVATE DEHYDROGENASE E1 COMPONENT SUBUNIT BETA"/>
    <property type="match status" value="1"/>
</dbReference>
<evidence type="ECO:0000313" key="5">
    <source>
        <dbReference type="EMBL" id="PUA37362.1"/>
    </source>
</evidence>
<dbReference type="InterPro" id="IPR009014">
    <property type="entry name" value="Transketo_C/PFOR_II"/>
</dbReference>
<dbReference type="InterPro" id="IPR005475">
    <property type="entry name" value="Transketolase-like_Pyr-bd"/>
</dbReference>
<proteinExistence type="predicted"/>
<dbReference type="Proteomes" id="UP000244184">
    <property type="component" value="Unassembled WGS sequence"/>
</dbReference>